<keyword evidence="9" id="KW-0472">Membrane</keyword>
<dbReference type="EMBL" id="CP066775">
    <property type="protein sequence ID" value="QQL50960.1"/>
    <property type="molecule type" value="Genomic_DNA"/>
</dbReference>
<evidence type="ECO:0000256" key="8">
    <source>
        <dbReference type="ARBA" id="ARBA00023065"/>
    </source>
</evidence>
<evidence type="ECO:0000256" key="3">
    <source>
        <dbReference type="ARBA" id="ARBA00022538"/>
    </source>
</evidence>
<dbReference type="GO" id="GO:0005886">
    <property type="term" value="C:plasma membrane"/>
    <property type="evidence" value="ECO:0007669"/>
    <property type="project" value="TreeGrafter"/>
</dbReference>
<comment type="subcellular location">
    <subcellularLocation>
        <location evidence="1">Membrane</location>
        <topology evidence="1">Multi-pass membrane protein</topology>
    </subcellularLocation>
</comment>
<dbReference type="SUPFAM" id="SSF81324">
    <property type="entry name" value="Voltage-gated potassium channels"/>
    <property type="match status" value="1"/>
</dbReference>
<evidence type="ECO:0000256" key="9">
    <source>
        <dbReference type="ARBA" id="ARBA00023136"/>
    </source>
</evidence>
<dbReference type="GO" id="GO:0034702">
    <property type="term" value="C:monoatomic ion channel complex"/>
    <property type="evidence" value="ECO:0007669"/>
    <property type="project" value="UniProtKB-KW"/>
</dbReference>
<dbReference type="KEGG" id="mgik:GO620_005775"/>
<evidence type="ECO:0000313" key="14">
    <source>
        <dbReference type="Proteomes" id="UP000429232"/>
    </source>
</evidence>
<accession>A0A6I4HX83</accession>
<keyword evidence="2" id="KW-0813">Transport</keyword>
<evidence type="ECO:0000256" key="2">
    <source>
        <dbReference type="ARBA" id="ARBA00022448"/>
    </source>
</evidence>
<dbReference type="RefSeq" id="WP_157523538.1">
    <property type="nucleotide sequence ID" value="NZ_CP066775.1"/>
</dbReference>
<keyword evidence="14" id="KW-1185">Reference proteome</keyword>
<dbReference type="Pfam" id="PF07885">
    <property type="entry name" value="Ion_trans_2"/>
    <property type="match status" value="1"/>
</dbReference>
<dbReference type="InterPro" id="IPR014756">
    <property type="entry name" value="Ig_E-set"/>
</dbReference>
<evidence type="ECO:0000259" key="12">
    <source>
        <dbReference type="Pfam" id="PF17655"/>
    </source>
</evidence>
<dbReference type="AlphaFoldDB" id="A0A6I4HX83"/>
<keyword evidence="7" id="KW-1133">Transmembrane helix</keyword>
<keyword evidence="10" id="KW-0407">Ion channel</keyword>
<dbReference type="Proteomes" id="UP000429232">
    <property type="component" value="Chromosome"/>
</dbReference>
<keyword evidence="4" id="KW-0812">Transmembrane</keyword>
<dbReference type="Gene3D" id="1.10.287.70">
    <property type="match status" value="1"/>
</dbReference>
<dbReference type="GO" id="GO:0034765">
    <property type="term" value="P:regulation of monoatomic ion transmembrane transport"/>
    <property type="evidence" value="ECO:0007669"/>
    <property type="project" value="TreeGrafter"/>
</dbReference>
<dbReference type="Gene3D" id="2.60.40.1400">
    <property type="entry name" value="G protein-activated inward rectifier potassium channel 1"/>
    <property type="match status" value="1"/>
</dbReference>
<organism evidence="13 14">
    <name type="scientific">Mucilaginibacter ginkgonis</name>
    <dbReference type="NCBI Taxonomy" id="2682091"/>
    <lineage>
        <taxon>Bacteria</taxon>
        <taxon>Pseudomonadati</taxon>
        <taxon>Bacteroidota</taxon>
        <taxon>Sphingobacteriia</taxon>
        <taxon>Sphingobacteriales</taxon>
        <taxon>Sphingobacteriaceae</taxon>
        <taxon>Mucilaginibacter</taxon>
    </lineage>
</organism>
<dbReference type="InterPro" id="IPR013099">
    <property type="entry name" value="K_chnl_dom"/>
</dbReference>
<dbReference type="InterPro" id="IPR013518">
    <property type="entry name" value="K_chnl_inward-rec_Kir_cyto"/>
</dbReference>
<dbReference type="SUPFAM" id="SSF81296">
    <property type="entry name" value="E set domains"/>
    <property type="match status" value="1"/>
</dbReference>
<protein>
    <submittedName>
        <fullName evidence="13">Ion transporter</fullName>
    </submittedName>
</protein>
<dbReference type="PANTHER" id="PTHR11767:SF102">
    <property type="entry name" value="INWARDLY RECTIFYING POTASSIUM CHANNEL 1, ISOFORM F"/>
    <property type="match status" value="1"/>
</dbReference>
<reference evidence="13 14" key="1">
    <citation type="submission" date="2020-12" db="EMBL/GenBank/DDBJ databases">
        <title>HMF7856_wgs.fasta genome submission.</title>
        <authorList>
            <person name="Kang H."/>
            <person name="Kim H."/>
            <person name="Joh K."/>
        </authorList>
    </citation>
    <scope>NUCLEOTIDE SEQUENCE [LARGE SCALE GENOMIC DNA]</scope>
    <source>
        <strain evidence="13 14">HMF7856</strain>
    </source>
</reference>
<evidence type="ECO:0000256" key="4">
    <source>
        <dbReference type="ARBA" id="ARBA00022692"/>
    </source>
</evidence>
<evidence type="ECO:0000256" key="6">
    <source>
        <dbReference type="ARBA" id="ARBA00022958"/>
    </source>
</evidence>
<dbReference type="Pfam" id="PF17655">
    <property type="entry name" value="IRK_C"/>
    <property type="match status" value="1"/>
</dbReference>
<keyword evidence="5" id="KW-0851">Voltage-gated channel</keyword>
<dbReference type="PRINTS" id="PR01320">
    <property type="entry name" value="KIRCHANNEL"/>
</dbReference>
<evidence type="ECO:0000256" key="10">
    <source>
        <dbReference type="ARBA" id="ARBA00023303"/>
    </source>
</evidence>
<dbReference type="PANTHER" id="PTHR11767">
    <property type="entry name" value="INWARD RECTIFIER POTASSIUM CHANNEL"/>
    <property type="match status" value="1"/>
</dbReference>
<dbReference type="InterPro" id="IPR016449">
    <property type="entry name" value="K_chnl_inward-rec_Kir"/>
</dbReference>
<keyword evidence="6" id="KW-0630">Potassium</keyword>
<evidence type="ECO:0000256" key="7">
    <source>
        <dbReference type="ARBA" id="ARBA00022989"/>
    </source>
</evidence>
<evidence type="ECO:0000256" key="1">
    <source>
        <dbReference type="ARBA" id="ARBA00004141"/>
    </source>
</evidence>
<dbReference type="InterPro" id="IPR041647">
    <property type="entry name" value="IRK_C"/>
</dbReference>
<evidence type="ECO:0000313" key="13">
    <source>
        <dbReference type="EMBL" id="QQL50960.1"/>
    </source>
</evidence>
<sequence length="318" mass="35850">MAIRKHAVNPEDDLGFGTQAISQRVVNKNGTINVKREGIPFFNTTNTYHKLISMRWPLFWLMVLSGYLITNLIFASIYVSIGIRNLNGAEGKDFLHHFLSAFFFSAQTLSTVGYGHISPSGVATNFIAAFESMMGLLAFALATGLLYGRFSRPTARIAFSDQLLVAPYQLTNGKGLMFRLANKRPNLLLEVTVEMIFSYNEMVDGKPMRRFYTLPLERSHVSLLTLSWTVVHPLDENSPLHNVTREDLKNGNATFAVLVQAFDETFSQTVHARTSYMYDEMVWGARFTPTFYNDNEGKVHLHLGKISDYTEAELPALN</sequence>
<evidence type="ECO:0000259" key="11">
    <source>
        <dbReference type="Pfam" id="PF07885"/>
    </source>
</evidence>
<feature type="domain" description="Inward rectifier potassium channel C-terminal" evidence="12">
    <location>
        <begin position="175"/>
        <end position="315"/>
    </location>
</feature>
<gene>
    <name evidence="13" type="ORF">GO620_005775</name>
</gene>
<feature type="domain" description="Potassium channel" evidence="11">
    <location>
        <begin position="68"/>
        <end position="146"/>
    </location>
</feature>
<name>A0A6I4HX83_9SPHI</name>
<proteinExistence type="predicted"/>
<keyword evidence="3" id="KW-0633">Potassium transport</keyword>
<dbReference type="GO" id="GO:1990573">
    <property type="term" value="P:potassium ion import across plasma membrane"/>
    <property type="evidence" value="ECO:0007669"/>
    <property type="project" value="TreeGrafter"/>
</dbReference>
<dbReference type="GO" id="GO:0005242">
    <property type="term" value="F:inward rectifier potassium channel activity"/>
    <property type="evidence" value="ECO:0007669"/>
    <property type="project" value="InterPro"/>
</dbReference>
<keyword evidence="8" id="KW-0406">Ion transport</keyword>
<evidence type="ECO:0000256" key="5">
    <source>
        <dbReference type="ARBA" id="ARBA00022882"/>
    </source>
</evidence>